<accession>A0A1J1GR23</accession>
<dbReference type="InterPro" id="IPR036317">
    <property type="entry name" value="Cullin_homology_sf"/>
</dbReference>
<dbReference type="SUPFAM" id="SSF75632">
    <property type="entry name" value="Cullin homology domain"/>
    <property type="match status" value="1"/>
</dbReference>
<dbReference type="RefSeq" id="XP_028527804.1">
    <property type="nucleotide sequence ID" value="XM_028671120.1"/>
</dbReference>
<dbReference type="EMBL" id="CVMV01000032">
    <property type="protein sequence ID" value="CRG94991.1"/>
    <property type="molecule type" value="Genomic_DNA"/>
</dbReference>
<evidence type="ECO:0000256" key="2">
    <source>
        <dbReference type="SAM" id="MobiDB-lite"/>
    </source>
</evidence>
<dbReference type="GeneID" id="39730916"/>
<reference evidence="3" key="1">
    <citation type="submission" date="2015-04" db="EMBL/GenBank/DDBJ databases">
        <authorList>
            <consortium name="Pathogen Informatics"/>
        </authorList>
    </citation>
    <scope>NUCLEOTIDE SEQUENCE [LARGE SCALE GENOMIC DNA]</scope>
    <source>
        <strain evidence="3">8A</strain>
    </source>
</reference>
<feature type="region of interest" description="Disordered" evidence="2">
    <location>
        <begin position="3697"/>
        <end position="3775"/>
    </location>
</feature>
<keyword evidence="4" id="KW-1185">Reference proteome</keyword>
<dbReference type="OrthoDB" id="372012at2759"/>
<gene>
    <name evidence="3" type="ORF">PGAL8A_00238800</name>
</gene>
<dbReference type="VEuPathDB" id="PlasmoDB:PGAL8A_00238800"/>
<keyword evidence="1" id="KW-0175">Coiled coil</keyword>
<feature type="compositionally biased region" description="Basic and acidic residues" evidence="2">
    <location>
        <begin position="3757"/>
        <end position="3768"/>
    </location>
</feature>
<comment type="caution">
    <text evidence="3">The sequence shown here is derived from an EMBL/GenBank/DDBJ whole genome shotgun (WGS) entry which is preliminary data.</text>
</comment>
<feature type="coiled-coil region" evidence="1">
    <location>
        <begin position="3115"/>
        <end position="3142"/>
    </location>
</feature>
<feature type="coiled-coil region" evidence="1">
    <location>
        <begin position="2932"/>
        <end position="2999"/>
    </location>
</feature>
<feature type="compositionally biased region" description="Low complexity" evidence="2">
    <location>
        <begin position="3697"/>
        <end position="3756"/>
    </location>
</feature>
<protein>
    <submittedName>
        <fullName evidence="3">Uncharacterized protein</fullName>
    </submittedName>
</protein>
<proteinExistence type="predicted"/>
<name>A0A1J1GR23_PLAGA</name>
<dbReference type="OMA" id="YDDHIYD"/>
<organism evidence="3 4">
    <name type="scientific">Plasmodium gallinaceum</name>
    <dbReference type="NCBI Taxonomy" id="5849"/>
    <lineage>
        <taxon>Eukaryota</taxon>
        <taxon>Sar</taxon>
        <taxon>Alveolata</taxon>
        <taxon>Apicomplexa</taxon>
        <taxon>Aconoidasida</taxon>
        <taxon>Haemosporida</taxon>
        <taxon>Plasmodiidae</taxon>
        <taxon>Plasmodium</taxon>
        <taxon>Plasmodium (Haemamoeba)</taxon>
    </lineage>
</organism>
<evidence type="ECO:0000313" key="4">
    <source>
        <dbReference type="Proteomes" id="UP000220797"/>
    </source>
</evidence>
<evidence type="ECO:0000313" key="3">
    <source>
        <dbReference type="EMBL" id="CRG94991.1"/>
    </source>
</evidence>
<evidence type="ECO:0000256" key="1">
    <source>
        <dbReference type="SAM" id="Coils"/>
    </source>
</evidence>
<sequence length="3979" mass="481184">MNCIDYDKNKKTKLFCNISKSKNKENSCFLNTNNNNLKREINDEFTNFYISSDENETKWKKKNITNEFLFEYELNTETIGNFVDIDDKNIPYINNNFNNHINSKNILLIIDFFVYNLFFHLKNIGKNINNFYLSFNKIIYPFHFSFYNNICENCILKDNKNNICKEKNIINFSELNKKNSEHVINKKFKEKFAHNFNKEDKNENEFLPNILKTWCDRIKYIITIYNNNKKNYKIKKYFLKDNHVNYLKDKYICEEKSRYSINECLNTLEDIVFNNEKSNTFKNVYFLPKEKYFLNNNNKLKYNKKKKDIKISVGEISDFSRNSCEEIKINSVNPYLSEYCNHYSKLFDDDITDLYIINYIKCKIEEYFKNVEVKKFWDIINVKYLTEFDYKYSYKRMKEKEENTSNKKYYDSIYDYIQIIKKNQTKKNIKEKEIIEINKNIKKEITSSNHNFKNESLDKEFIFKDLFNNTIKNYNVNEIEIYLSSYDNIFLKSITRFYLLLNFSVELLSILYEDVDLYSIRIFSLYEKINECIYKEECKIRMQNYEQIENDSIMKNNESFKKSTFSYNHIINNSSKKRKPYNQDINIHYLNNFDKNDNTTVNTFSKYNEVDKVNYYSYESNNDNNIINNINCTHENYNNYDTKYNTNNKYIKSNFHTYTSYSDYSFSEKKLDTVVFHLLKLLLKNKYDEQTKNNNNILNYLKIEKYKEILKEIKSLIKYTIEKKKYVKPIINYLLDVYNKYKGKIRELNCENVTNSKYLNILKKNFLLHSLNFYSFQFFSNKDLLVNLKKKYSLKNKKIKEWKLKIPGKINKKIIIKRLKESLRIFDYNKILSTKIFNDKYNSINKSTKTILKTKINKRLFIKKKRMRYLRKLRHYVYSYFSSIQLCYNSSGKTDFFFENNEHISHNVYKNCFLKTLNKIKIKEKVTEIIKNKNTIYKEVIRKMKDKKRTIEKNNLENYEKYYNTFVDLLKIIKNQDVLILNNLFNMLNNINKQLNLFYANICHCIPSQNSEKVNVENLMKEKIELLKEDINFNNNYNSNSKLFPIDDIICNSDVPKKENNNIKTKFEDNLINSFFNKNNKQKTKQTYLENFTYFSEVNNKDNLHINDKRDEINSNQNNNINDKNYDLQSGNNLCINNSNNSIYNTHYNSNKKNSKIFNYDNLHNKNSKYYVCDFKLMNSRNNNSNLPHINNINKTVLHKKKCFNSNLFYNSNDKEFKNCVKCNSMLDRKILEKKKKMFYNFFNLKKYYKEKKKKINYLMYDLSILKEYFYTYLKKYFDDIIILLEYFFSHSNNYFCIDTNENTFNIKNEELIYHIFALSNYDNFNNVNEDISDYLNAKNSLSIKDYNNYILVRKLKFFVKNDIIQFINRNINLINNNVCLKIGNIKKAFNVIFRLLKIYNCNNEILIYKILLCLILKYEKYCKKKIVKKNTLSKLSSNLNEYQIENDFLYNKKKKKILEKFGIHDMSISKDIVLLLKYVVLFSKDKSYTTEDILDSYTNNSLENDTNNHFYNLSTYNEECTLKNILNKLIRKKKKMLYCENKLKNKITMNNEEQHVDHLSNIYEIIYPNNLKNYENIKLYITLEKKRKTNRKRKLLCEDDQIESNFNYENIKTKIKKIKKIVIKFIDDNKYVFPYIFNTFDFNINQNVDYDIINLDSNFKFFHYINKNEYSFKNSILNFVYGYPIFYIQKNDDINNSFNNNRNLEDFLSSKNGEEIKKSDNNNDCYNSNKYNSKNNNNDTCINNDNNSIAKINFNMENNYFKYNSTSLETLKCKISKDNNKTNNKIKENFNNIYKMNNKKKNINDNNKIRESSDYYENIKKSNDTKIKKNYMKEFRRNKRRELINIFNNSNISNSIPLKYIHLCVISDIFKYLNLHHILKDIFIKLYEEKLKEIQEKYDSNNKHYLPKILICFLFYFYSFLDIIYGTRDGNFINMSNNDNYNIFNNFNNIVFKKKKEKEKEKNNSTNEIQKKSFIYLNNRFSKKDNYLWILKKKEKNDISSYVDKIFLTLKKNKQNENNRFHFNFVTFLNYYLDYNFAFLNNTKNLEENKSKNYLFVYNNNNNDNNSIYENFEGNIKEPLNLNNNNTLLYKYFNINIHNIEENTNYIKSLLYLSKINFSLFSHYHDKNFFFLKNYELIQKEDYEDEYTYNSSDSTGLLKRIEFMHDLMRSYLKELLEKKKNCIIDALTNYKYCKKGLEDIKFAYHLTYLLNYGDKKNNSDFVIYKNLYYLLIEKLYNEKLNKNIDSEKIVYFILNLVKMTRIMKVKNSKMEKLFKLLQKYSEKFNDFHFNVFSNIFLFIYEDAKIENKIFLKRYFNKYFNDTKIILHIFNHILNSSKYTKKLLQKDKNEKIEDNNMNNNNSLSICTQKEDISSTNKNYLERFIYLNNNNEAPRYTNPFSLSNFFQLNNNINEAHIKKEESLNINQEAIKNIFLKYKDIYSSDNSSNNNNIFKIKHLRNVNYIRYEKERVKYISSKLNKNKRNKNKINNKYEGNKKMPIKINEIKEKKSNIFINNKNNKSNNNFMNDHDNKNQNININGFLYYEYYNNNNTYYKYDKRNEKNSSINFLNDEIENNKLENEVKFLSNSYYINENEKIKINIPNKKKYHNLNIKKRKKYEENYSSDEFFDFINTHMHFEKSVKKKNDKKNNININEIYYDDSSSSNYNSSSIDNKDNKKKLFFNISDINNQNCDKFLSLLSNSDIKNFNKNKDDNSDENDEYDYLYNTQSEEVNSNNKDYKKFVNFNYDNSFCFIKYKPYHEFNYKSNIKKRKMREIEKKKLSKQEIMFIPLYISIVGGVDIFLNKFNNYICDIYMNPYFYINTFYFEKYIRKQYGKNKNYDNYLIYDYYYYNYIFCNKFSSYYSYKAIKNKKIKANTYIKFFNHNVVAMLSNTANSNKGDFYLNKNEKIKENSYKEFAKNNKYNNKKSNSIKLDQIIMKKEVEEEDEEEEEEDTIIQNMKKKETKKNEFNINNNAKSNFNKSNNMKLHNYEKEINNENNKNFQTVNNLKKEFHHLNTYKNHNHFFSEQHEENFFYTDNNLSTDDEEYRINKKDINDIYILKRDLFIIDYLQNYFNFSILTRMKNIIEDMFHNYNLNLPYINKYIKINDKEENCMYDENIKNEKKKKEDEKRKEKNTYRNYEENELELYDDNFNLSKKDSSKNIFYNSLIKEEFVSKEIQISITVLNLEYWKLENLKEDDQIVNKLIPDSVQTYFDSINDIYQKKNRNKYLIFIYDMCYIDLNINNFIYTLKLSEGLLFLFLSNLENHTIDIYKNNLLYNDMKTNSNIYNYEYMFISSNYNHKDNKTIHMIVNDNIILYDFHIIKNSKNLYNSKKKKYIKKESFDEVVIKKEREKQEKKNNNNYVNHNNKKGNNIVLNYETKSGENNLKEEITNLSEHYSLNFTYNMNDKNNNSIKNIEIEEKHDVLEKIQNTKLKKNEHLNEDIKEEKSFYDTSKNTFSNSNQNNINSLNKQISKENFYYKLNFLKEIEEREIEKIAINKNINDVYVKLLFTEEYLIQKTNISEKFIKETLKKLTRKNFLQKSTLKIMNKKNNKTMQFNVYCIANFDNLSDDENKNEQMNKPIPFVKSENELENKTYISSSKNSEGNLFLEDKQKLNKNKIVNSTRINNKEYLLNENNVVESYKNKTQSNNIIEQNYIHTSEFNAKKKEKNNNEIHMNRLINDRMHNFFSSYICNNSKDNNRNNENNNNNIDDSYDNNKNNNNVDNIKNNSINNNNNNNSNSNNNNNGNDNSSNNNNKDNKDNSNDKNNNDNYNSNHNCYLNYSNYIVDNDIINNTEKKKKINRISKKNKRINKNVKEKINVNNLLLYINNSINNKNNVNKESLVNEDEKLNEKNINFNFSSNISNINEPVDYFLDNVVTESDEEKEIKRRRTFDDLNLDESYEFYEKEILRITTDRMNKMKTEPGKNISTPLFLILNGLNKTLTEKKLKKITQQNVLAILNIMLKKNIITRVGGNWQPK</sequence>
<dbReference type="Proteomes" id="UP000220797">
    <property type="component" value="Unassembled WGS sequence"/>
</dbReference>